<evidence type="ECO:0000313" key="2">
    <source>
        <dbReference type="EMBL" id="MEA5453592.1"/>
    </source>
</evidence>
<dbReference type="InterPro" id="IPR041657">
    <property type="entry name" value="HTH_17"/>
</dbReference>
<dbReference type="InterPro" id="IPR010093">
    <property type="entry name" value="SinI_DNA-bd"/>
</dbReference>
<evidence type="ECO:0000313" key="3">
    <source>
        <dbReference type="Proteomes" id="UP001304769"/>
    </source>
</evidence>
<name>A0ABU5T1Q2_9MICC</name>
<gene>
    <name evidence="2" type="ORF">SPF06_02545</name>
</gene>
<dbReference type="NCBIfam" id="TIGR01764">
    <property type="entry name" value="excise"/>
    <property type="match status" value="1"/>
</dbReference>
<dbReference type="Gene3D" id="3.90.105.50">
    <property type="match status" value="1"/>
</dbReference>
<dbReference type="EMBL" id="JAYGGQ010000001">
    <property type="protein sequence ID" value="MEA5453592.1"/>
    <property type="molecule type" value="Genomic_DNA"/>
</dbReference>
<dbReference type="RefSeq" id="WP_323277345.1">
    <property type="nucleotide sequence ID" value="NZ_JAYGGQ010000001.1"/>
</dbReference>
<evidence type="ECO:0000259" key="1">
    <source>
        <dbReference type="Pfam" id="PF12728"/>
    </source>
</evidence>
<organism evidence="2 3">
    <name type="scientific">Sinomonas terricola</name>
    <dbReference type="NCBI Taxonomy" id="3110330"/>
    <lineage>
        <taxon>Bacteria</taxon>
        <taxon>Bacillati</taxon>
        <taxon>Actinomycetota</taxon>
        <taxon>Actinomycetes</taxon>
        <taxon>Micrococcales</taxon>
        <taxon>Micrococcaceae</taxon>
        <taxon>Sinomonas</taxon>
    </lineage>
</organism>
<dbReference type="Proteomes" id="UP001304769">
    <property type="component" value="Unassembled WGS sequence"/>
</dbReference>
<proteinExistence type="predicted"/>
<accession>A0ABU5T1Q2</accession>
<comment type="caution">
    <text evidence="2">The sequence shown here is derived from an EMBL/GenBank/DDBJ whole genome shotgun (WGS) entry which is preliminary data.</text>
</comment>
<sequence length="62" mass="6830">MNTAENDRRPLRVEEAATLAGIGRGAMYTAVKDGTVPSLRIGRRVLIPRKAFFEWLDGDKAA</sequence>
<dbReference type="InterPro" id="IPR038148">
    <property type="entry name" value="Tn1545/Tn916_Xis"/>
</dbReference>
<dbReference type="Pfam" id="PF12728">
    <property type="entry name" value="HTH_17"/>
    <property type="match status" value="1"/>
</dbReference>
<feature type="domain" description="Helix-turn-helix" evidence="1">
    <location>
        <begin position="11"/>
        <end position="57"/>
    </location>
</feature>
<reference evidence="2 3" key="1">
    <citation type="submission" date="2023-12" db="EMBL/GenBank/DDBJ databases">
        <title>Sinomonas terricola sp. nov, isolated from litchi orchard soil in Guangdong, PR China.</title>
        <authorList>
            <person name="Jiaxin W."/>
            <person name="Yang Z."/>
            <person name="Honghui Z."/>
        </authorList>
    </citation>
    <scope>NUCLEOTIDE SEQUENCE [LARGE SCALE GENOMIC DNA]</scope>
    <source>
        <strain evidence="2 3">JGH33</strain>
    </source>
</reference>
<protein>
    <submittedName>
        <fullName evidence="2">Helix-turn-helix domain-containing protein</fullName>
    </submittedName>
</protein>
<keyword evidence="3" id="KW-1185">Reference proteome</keyword>